<keyword evidence="1 9" id="KW-0813">Transport</keyword>
<comment type="similarity">
    <text evidence="9">Belongs to the RnfG family.</text>
</comment>
<dbReference type="PANTHER" id="PTHR36118:SF1">
    <property type="entry name" value="ION-TRANSLOCATING OXIDOREDUCTASE COMPLEX SUBUNIT G"/>
    <property type="match status" value="1"/>
</dbReference>
<dbReference type="Pfam" id="PF04205">
    <property type="entry name" value="FMN_bind"/>
    <property type="match status" value="1"/>
</dbReference>
<keyword evidence="9" id="KW-0472">Membrane</keyword>
<comment type="function">
    <text evidence="9">Part of a membrane-bound complex that couples electron transfer with translocation of ions across the membrane.</text>
</comment>
<gene>
    <name evidence="9" type="primary">rnfG</name>
    <name evidence="11" type="ORF">PGX00_10925</name>
</gene>
<keyword evidence="2 9" id="KW-0597">Phosphoprotein</keyword>
<comment type="subcellular location">
    <subcellularLocation>
        <location evidence="9">Cell inner membrane</location>
        <topology evidence="9">Single-pass membrane protein</topology>
    </subcellularLocation>
</comment>
<feature type="modified residue" description="FMN phosphoryl threonine" evidence="9">
    <location>
        <position position="184"/>
    </location>
</feature>
<keyword evidence="4 9" id="KW-0288">FMN</keyword>
<reference evidence="11 12" key="1">
    <citation type="submission" date="2023-01" db="EMBL/GenBank/DDBJ databases">
        <title>Vibrio sp. KJ40-1 sp.nov, isolated from marine algae.</title>
        <authorList>
            <person name="Butt M."/>
            <person name="Kim J.M.J."/>
            <person name="Jeon C.O.C."/>
        </authorList>
    </citation>
    <scope>NUCLEOTIDE SEQUENCE [LARGE SCALE GENOMIC DNA]</scope>
    <source>
        <strain evidence="11 12">KJ40-1</strain>
    </source>
</reference>
<keyword evidence="12" id="KW-1185">Reference proteome</keyword>
<dbReference type="HAMAP" id="MF_00479">
    <property type="entry name" value="RsxG_RnfG"/>
    <property type="match status" value="1"/>
</dbReference>
<evidence type="ECO:0000256" key="3">
    <source>
        <dbReference type="ARBA" id="ARBA00022630"/>
    </source>
</evidence>
<keyword evidence="7 9" id="KW-0249">Electron transport</keyword>
<evidence type="ECO:0000256" key="1">
    <source>
        <dbReference type="ARBA" id="ARBA00022448"/>
    </source>
</evidence>
<keyword evidence="6 9" id="KW-1278">Translocase</keyword>
<dbReference type="SMART" id="SM00900">
    <property type="entry name" value="FMN_bind"/>
    <property type="match status" value="1"/>
</dbReference>
<evidence type="ECO:0000256" key="2">
    <source>
        <dbReference type="ARBA" id="ARBA00022553"/>
    </source>
</evidence>
<comment type="subunit">
    <text evidence="9">The complex is composed of six subunits: RnfA, RnfB, RnfC, RnfD, RnfE and RnfG.</text>
</comment>
<evidence type="ECO:0000256" key="9">
    <source>
        <dbReference type="HAMAP-Rule" id="MF_00479"/>
    </source>
</evidence>
<evidence type="ECO:0000256" key="7">
    <source>
        <dbReference type="ARBA" id="ARBA00022982"/>
    </source>
</evidence>
<evidence type="ECO:0000259" key="10">
    <source>
        <dbReference type="SMART" id="SM00900"/>
    </source>
</evidence>
<dbReference type="Proteomes" id="UP001210678">
    <property type="component" value="Unassembled WGS sequence"/>
</dbReference>
<dbReference type="InterPro" id="IPR010209">
    <property type="entry name" value="Ion_transpt_RnfG/RsxG"/>
</dbReference>
<dbReference type="EMBL" id="JAQLOI010000001">
    <property type="protein sequence ID" value="MDB1124134.1"/>
    <property type="molecule type" value="Genomic_DNA"/>
</dbReference>
<dbReference type="EC" id="7.-.-.-" evidence="9"/>
<comment type="caution">
    <text evidence="11">The sequence shown here is derived from an EMBL/GenBank/DDBJ whole genome shotgun (WGS) entry which is preliminary data.</text>
</comment>
<evidence type="ECO:0000256" key="4">
    <source>
        <dbReference type="ARBA" id="ARBA00022643"/>
    </source>
</evidence>
<dbReference type="NCBIfam" id="TIGR01947">
    <property type="entry name" value="rnfG"/>
    <property type="match status" value="1"/>
</dbReference>
<dbReference type="InterPro" id="IPR007329">
    <property type="entry name" value="FMN-bd"/>
</dbReference>
<sequence>MNMQTMTIKKSVIDKWKEKISYQSISLAICCGVAAVLLATVQFYTTPIIAQRVAEDQNALLSEVLNGQHFSNQVFANEREIEYDGHFYQLYEAKDHNDEVLFYVVRGEQEGYSGAIRFLMGVDTLGTIQGVRILSHTETPGLGDKIEKVKTDWVLGFNLRSLQNTPIWAVKKDGGDFDQFSGATITPRSVVKGVHNALLALQQDKESHDE</sequence>
<feature type="domain" description="FMN-binding" evidence="10">
    <location>
        <begin position="111"/>
        <end position="201"/>
    </location>
</feature>
<keyword evidence="9" id="KW-1003">Cell membrane</keyword>
<keyword evidence="5 9" id="KW-0812">Transmembrane</keyword>
<proteinExistence type="inferred from homology"/>
<evidence type="ECO:0000313" key="12">
    <source>
        <dbReference type="Proteomes" id="UP001210678"/>
    </source>
</evidence>
<keyword evidence="9" id="KW-0997">Cell inner membrane</keyword>
<evidence type="ECO:0000256" key="8">
    <source>
        <dbReference type="ARBA" id="ARBA00022989"/>
    </source>
</evidence>
<evidence type="ECO:0000313" key="11">
    <source>
        <dbReference type="EMBL" id="MDB1124134.1"/>
    </source>
</evidence>
<dbReference type="RefSeq" id="WP_272136139.1">
    <property type="nucleotide sequence ID" value="NZ_JAQLOI010000001.1"/>
</dbReference>
<comment type="cofactor">
    <cofactor evidence="9">
        <name>FMN</name>
        <dbReference type="ChEBI" id="CHEBI:58210"/>
    </cofactor>
</comment>
<dbReference type="PIRSF" id="PIRSF006091">
    <property type="entry name" value="E_trnsport_RnfG"/>
    <property type="match status" value="1"/>
</dbReference>
<protein>
    <recommendedName>
        <fullName evidence="9">Ion-translocating oxidoreductase complex subunit G</fullName>
        <ecNumber evidence="9">7.-.-.-</ecNumber>
    </recommendedName>
    <alternativeName>
        <fullName evidence="9">Rnf electron transport complex subunit G</fullName>
    </alternativeName>
</protein>
<evidence type="ECO:0000256" key="6">
    <source>
        <dbReference type="ARBA" id="ARBA00022967"/>
    </source>
</evidence>
<evidence type="ECO:0000256" key="5">
    <source>
        <dbReference type="ARBA" id="ARBA00022692"/>
    </source>
</evidence>
<organism evidence="11 12">
    <name type="scientific">Vibrio algarum</name>
    <dbReference type="NCBI Taxonomy" id="3020714"/>
    <lineage>
        <taxon>Bacteria</taxon>
        <taxon>Pseudomonadati</taxon>
        <taxon>Pseudomonadota</taxon>
        <taxon>Gammaproteobacteria</taxon>
        <taxon>Vibrionales</taxon>
        <taxon>Vibrionaceae</taxon>
        <taxon>Vibrio</taxon>
    </lineage>
</organism>
<keyword evidence="3 9" id="KW-0285">Flavoprotein</keyword>
<accession>A0ABT4YRF6</accession>
<name>A0ABT4YRF6_9VIBR</name>
<dbReference type="PANTHER" id="PTHR36118">
    <property type="entry name" value="ION-TRANSLOCATING OXIDOREDUCTASE COMPLEX SUBUNIT G"/>
    <property type="match status" value="1"/>
</dbReference>
<keyword evidence="8 9" id="KW-1133">Transmembrane helix</keyword>